<dbReference type="GO" id="GO:0003700">
    <property type="term" value="F:DNA-binding transcription factor activity"/>
    <property type="evidence" value="ECO:0007669"/>
    <property type="project" value="TreeGrafter"/>
</dbReference>
<dbReference type="RefSeq" id="WP_197675720.1">
    <property type="nucleotide sequence ID" value="NZ_LT594323.1"/>
</dbReference>
<keyword evidence="2" id="KW-0238">DNA-binding</keyword>
<organism evidence="6 7">
    <name type="scientific">Micromonospora auratinigra</name>
    <dbReference type="NCBI Taxonomy" id="261654"/>
    <lineage>
        <taxon>Bacteria</taxon>
        <taxon>Bacillati</taxon>
        <taxon>Actinomycetota</taxon>
        <taxon>Actinomycetes</taxon>
        <taxon>Micromonosporales</taxon>
        <taxon>Micromonosporaceae</taxon>
        <taxon>Micromonospora</taxon>
    </lineage>
</organism>
<dbReference type="InterPro" id="IPR050397">
    <property type="entry name" value="Env_Response_Regulators"/>
</dbReference>
<dbReference type="GO" id="GO:0005829">
    <property type="term" value="C:cytosol"/>
    <property type="evidence" value="ECO:0007669"/>
    <property type="project" value="TreeGrafter"/>
</dbReference>
<evidence type="ECO:0000256" key="2">
    <source>
        <dbReference type="ARBA" id="ARBA00023125"/>
    </source>
</evidence>
<dbReference type="PANTHER" id="PTHR24567">
    <property type="entry name" value="CRP FAMILY TRANSCRIPTIONAL REGULATORY PROTEIN"/>
    <property type="match status" value="1"/>
</dbReference>
<reference evidence="7" key="1">
    <citation type="submission" date="2016-06" db="EMBL/GenBank/DDBJ databases">
        <authorList>
            <person name="Varghese N."/>
            <person name="Submissions Spin"/>
        </authorList>
    </citation>
    <scope>NUCLEOTIDE SEQUENCE [LARGE SCALE GENOMIC DNA]</scope>
    <source>
        <strain evidence="7">DSM 44815</strain>
    </source>
</reference>
<proteinExistence type="predicted"/>
<evidence type="ECO:0000313" key="7">
    <source>
        <dbReference type="Proteomes" id="UP000199385"/>
    </source>
</evidence>
<sequence length="233" mass="25435">MDLGRHHRVPFWHALAEEQRAGLRALGSLRRYPPEAVLVHERDESDFAIVLLDGCVKVSANTHRGYQAVLALRDGGDLVGELAGFDGGGRSATLTAMTPVEALVIPADRFRMFLKGFPQAAEIVQRTVSVRLREADRQRAAAGAESVPQRLAELLLDLGRRYGVPDDEGGLLVELPLSQADLAGLVLTSQRTLGRTLEHWRDEGWVVTGRRSVLITAAGRAALVAAPHRQMSR</sequence>
<keyword evidence="6" id="KW-0418">Kinase</keyword>
<keyword evidence="1" id="KW-0805">Transcription regulation</keyword>
<keyword evidence="6" id="KW-0808">Transferase</keyword>
<dbReference type="STRING" id="261654.GA0070611_3293"/>
<dbReference type="InterPro" id="IPR036388">
    <property type="entry name" value="WH-like_DNA-bd_sf"/>
</dbReference>
<feature type="domain" description="HTH crp-type" evidence="5">
    <location>
        <begin position="145"/>
        <end position="219"/>
    </location>
</feature>
<protein>
    <submittedName>
        <fullName evidence="6">cAMP-binding domain of CRP or a regulatory subunit of cAMP-dependent protein kinases</fullName>
    </submittedName>
</protein>
<dbReference type="InterPro" id="IPR018490">
    <property type="entry name" value="cNMP-bd_dom_sf"/>
</dbReference>
<gene>
    <name evidence="6" type="ORF">GA0070611_3293</name>
</gene>
<keyword evidence="7" id="KW-1185">Reference proteome</keyword>
<dbReference type="Gene3D" id="1.10.10.10">
    <property type="entry name" value="Winged helix-like DNA-binding domain superfamily/Winged helix DNA-binding domain"/>
    <property type="match status" value="1"/>
</dbReference>
<dbReference type="SUPFAM" id="SSF46785">
    <property type="entry name" value="Winged helix' DNA-binding domain"/>
    <property type="match status" value="1"/>
</dbReference>
<name>A0A1A8ZQQ0_9ACTN</name>
<dbReference type="GO" id="GO:0016301">
    <property type="term" value="F:kinase activity"/>
    <property type="evidence" value="ECO:0007669"/>
    <property type="project" value="UniProtKB-KW"/>
</dbReference>
<dbReference type="InterPro" id="IPR036390">
    <property type="entry name" value="WH_DNA-bd_sf"/>
</dbReference>
<dbReference type="SMART" id="SM00419">
    <property type="entry name" value="HTH_CRP"/>
    <property type="match status" value="1"/>
</dbReference>
<dbReference type="SMART" id="SM00100">
    <property type="entry name" value="cNMP"/>
    <property type="match status" value="1"/>
</dbReference>
<dbReference type="InterPro" id="IPR012318">
    <property type="entry name" value="HTH_CRP"/>
</dbReference>
<accession>A0A1A8ZQQ0</accession>
<dbReference type="AlphaFoldDB" id="A0A1A8ZQQ0"/>
<dbReference type="Gene3D" id="2.60.120.10">
    <property type="entry name" value="Jelly Rolls"/>
    <property type="match status" value="1"/>
</dbReference>
<dbReference type="PROSITE" id="PS50042">
    <property type="entry name" value="CNMP_BINDING_3"/>
    <property type="match status" value="1"/>
</dbReference>
<dbReference type="GO" id="GO:0003677">
    <property type="term" value="F:DNA binding"/>
    <property type="evidence" value="ECO:0007669"/>
    <property type="project" value="UniProtKB-KW"/>
</dbReference>
<evidence type="ECO:0000256" key="1">
    <source>
        <dbReference type="ARBA" id="ARBA00023015"/>
    </source>
</evidence>
<feature type="domain" description="Cyclic nucleotide-binding" evidence="4">
    <location>
        <begin position="11"/>
        <end position="114"/>
    </location>
</feature>
<dbReference type="InterPro" id="IPR000595">
    <property type="entry name" value="cNMP-bd_dom"/>
</dbReference>
<evidence type="ECO:0000259" key="4">
    <source>
        <dbReference type="PROSITE" id="PS50042"/>
    </source>
</evidence>
<dbReference type="PATRIC" id="fig|261654.4.peg.3342"/>
<evidence type="ECO:0000256" key="3">
    <source>
        <dbReference type="ARBA" id="ARBA00023163"/>
    </source>
</evidence>
<dbReference type="CDD" id="cd00038">
    <property type="entry name" value="CAP_ED"/>
    <property type="match status" value="1"/>
</dbReference>
<dbReference type="PANTHER" id="PTHR24567:SF74">
    <property type="entry name" value="HTH-TYPE TRANSCRIPTIONAL REGULATOR ARCR"/>
    <property type="match status" value="1"/>
</dbReference>
<evidence type="ECO:0000313" key="6">
    <source>
        <dbReference type="EMBL" id="SBT46184.1"/>
    </source>
</evidence>
<keyword evidence="3" id="KW-0804">Transcription</keyword>
<dbReference type="InterPro" id="IPR014710">
    <property type="entry name" value="RmlC-like_jellyroll"/>
</dbReference>
<dbReference type="Proteomes" id="UP000199385">
    <property type="component" value="Chromosome I"/>
</dbReference>
<dbReference type="PROSITE" id="PS51063">
    <property type="entry name" value="HTH_CRP_2"/>
    <property type="match status" value="1"/>
</dbReference>
<dbReference type="SUPFAM" id="SSF51206">
    <property type="entry name" value="cAMP-binding domain-like"/>
    <property type="match status" value="1"/>
</dbReference>
<dbReference type="Pfam" id="PF00027">
    <property type="entry name" value="cNMP_binding"/>
    <property type="match status" value="1"/>
</dbReference>
<dbReference type="Pfam" id="PF13545">
    <property type="entry name" value="HTH_Crp_2"/>
    <property type="match status" value="1"/>
</dbReference>
<dbReference type="EMBL" id="LT594323">
    <property type="protein sequence ID" value="SBT46184.1"/>
    <property type="molecule type" value="Genomic_DNA"/>
</dbReference>
<evidence type="ECO:0000259" key="5">
    <source>
        <dbReference type="PROSITE" id="PS51063"/>
    </source>
</evidence>